<feature type="domain" description="Methyltransferase" evidence="3">
    <location>
        <begin position="39"/>
        <end position="126"/>
    </location>
</feature>
<dbReference type="InterPro" id="IPR041698">
    <property type="entry name" value="Methyltransf_25"/>
</dbReference>
<dbReference type="EMBL" id="VIKU02000003">
    <property type="protein sequence ID" value="NHF60120.1"/>
    <property type="molecule type" value="Genomic_DNA"/>
</dbReference>
<gene>
    <name evidence="4" type="ORF">FK220_012250</name>
</gene>
<dbReference type="AlphaFoldDB" id="A0A967E6Y8"/>
<keyword evidence="5" id="KW-1185">Reference proteome</keyword>
<evidence type="ECO:0000259" key="3">
    <source>
        <dbReference type="Pfam" id="PF13649"/>
    </source>
</evidence>
<dbReference type="CDD" id="cd02440">
    <property type="entry name" value="AdoMet_MTases"/>
    <property type="match status" value="1"/>
</dbReference>
<evidence type="ECO:0000256" key="1">
    <source>
        <dbReference type="ARBA" id="ARBA00022603"/>
    </source>
</evidence>
<protein>
    <submittedName>
        <fullName evidence="4">Methyltransferase domain-containing protein</fullName>
    </submittedName>
</protein>
<keyword evidence="1 4" id="KW-0489">Methyltransferase</keyword>
<dbReference type="PANTHER" id="PTHR43861">
    <property type="entry name" value="TRANS-ACONITATE 2-METHYLTRANSFERASE-RELATED"/>
    <property type="match status" value="1"/>
</dbReference>
<reference evidence="4" key="2">
    <citation type="submission" date="2020-03" db="EMBL/GenBank/DDBJ databases">
        <title>Flavobacteriaceae bacterium strain TP-CH-4, a member of the family Flavobacteriaceae isolated from a deep-sea seamount.</title>
        <authorList>
            <person name="Zhang D.-C."/>
        </authorList>
    </citation>
    <scope>NUCLEOTIDE SEQUENCE</scope>
    <source>
        <strain evidence="4">TP-CH-4</strain>
    </source>
</reference>
<accession>A0A967E6Y8</accession>
<keyword evidence="2" id="KW-0808">Transferase</keyword>
<dbReference type="Gene3D" id="3.40.50.150">
    <property type="entry name" value="Vaccinia Virus protein VP39"/>
    <property type="match status" value="1"/>
</dbReference>
<reference evidence="4" key="1">
    <citation type="submission" date="2019-07" db="EMBL/GenBank/DDBJ databases">
        <authorList>
            <person name="De-Chao Zhang Q."/>
        </authorList>
    </citation>
    <scope>NUCLEOTIDE SEQUENCE</scope>
    <source>
        <strain evidence="4">TP-CH-4</strain>
    </source>
</reference>
<evidence type="ECO:0000313" key="4">
    <source>
        <dbReference type="EMBL" id="NHF60120.1"/>
    </source>
</evidence>
<dbReference type="Pfam" id="PF13649">
    <property type="entry name" value="Methyltransf_25"/>
    <property type="match status" value="1"/>
</dbReference>
<proteinExistence type="predicted"/>
<dbReference type="SUPFAM" id="SSF53335">
    <property type="entry name" value="S-adenosyl-L-methionine-dependent methyltransferases"/>
    <property type="match status" value="1"/>
</dbReference>
<comment type="caution">
    <text evidence="4">The sequence shown here is derived from an EMBL/GenBank/DDBJ whole genome shotgun (WGS) entry which is preliminary data.</text>
</comment>
<dbReference type="RefSeq" id="WP_152574617.1">
    <property type="nucleotide sequence ID" value="NZ_VIKU02000003.1"/>
</dbReference>
<dbReference type="PANTHER" id="PTHR43861:SF1">
    <property type="entry name" value="TRANS-ACONITATE 2-METHYLTRANSFERASE"/>
    <property type="match status" value="1"/>
</dbReference>
<sequence>MPQIVNTWDSGLYDDKHSFVYHYGSSLIELLDPQMDERILDVGCGSGVLTEEIRKRAGEVIGMDASLGMIQKARSSFPHCDFRVGDAADFLFKTPFDAIFSNATLHWVTDYRKAVQCMFGNLKKGGRLVAEFGGKDNVKAITDALRDALKTRGYRKQARLKLWYFPSIGDYSSVLEAVGFRVTFARWYDRPTELDDKQNGIIDWLDMFAKPFFTGVTEEHVEEIKQGVQQNLGRDLFRNGSWYADYKRIRIIAVREK</sequence>
<organism evidence="4 5">
    <name type="scientific">Pelagihabitans pacificus</name>
    <dbReference type="NCBI Taxonomy" id="2696054"/>
    <lineage>
        <taxon>Bacteria</taxon>
        <taxon>Pseudomonadati</taxon>
        <taxon>Bacteroidota</taxon>
        <taxon>Flavobacteriia</taxon>
        <taxon>Flavobacteriales</taxon>
        <taxon>Flavobacteriaceae</taxon>
        <taxon>Pelagihabitans</taxon>
    </lineage>
</organism>
<evidence type="ECO:0000313" key="5">
    <source>
        <dbReference type="Proteomes" id="UP000707206"/>
    </source>
</evidence>
<name>A0A967E6Y8_9FLAO</name>
<evidence type="ECO:0000256" key="2">
    <source>
        <dbReference type="ARBA" id="ARBA00022679"/>
    </source>
</evidence>
<dbReference type="InterPro" id="IPR029063">
    <property type="entry name" value="SAM-dependent_MTases_sf"/>
</dbReference>
<dbReference type="GO" id="GO:0008168">
    <property type="term" value="F:methyltransferase activity"/>
    <property type="evidence" value="ECO:0007669"/>
    <property type="project" value="UniProtKB-KW"/>
</dbReference>
<dbReference type="GO" id="GO:0032259">
    <property type="term" value="P:methylation"/>
    <property type="evidence" value="ECO:0007669"/>
    <property type="project" value="UniProtKB-KW"/>
</dbReference>
<dbReference type="Proteomes" id="UP000707206">
    <property type="component" value="Unassembled WGS sequence"/>
</dbReference>